<keyword evidence="5" id="KW-0520">NAD</keyword>
<dbReference type="PANTHER" id="PTHR46689:SF3">
    <property type="entry name" value="PHOD-LIKE PHOSPHATASE DOMAIN-CONTAINING PROTEIN"/>
    <property type="match status" value="1"/>
</dbReference>
<dbReference type="Proteomes" id="UP000481858">
    <property type="component" value="Unassembled WGS sequence"/>
</dbReference>
<dbReference type="InterPro" id="IPR016163">
    <property type="entry name" value="Ald_DH_C"/>
</dbReference>
<dbReference type="UniPathway" id="UPA00261">
    <property type="reaction ID" value="UER00374"/>
</dbReference>
<feature type="region of interest" description="Disordered" evidence="11">
    <location>
        <begin position="717"/>
        <end position="751"/>
    </location>
</feature>
<dbReference type="NCBIfam" id="TIGR01236">
    <property type="entry name" value="D1pyr5carbox1"/>
    <property type="match status" value="1"/>
</dbReference>
<dbReference type="EMBL" id="WUBL01000001">
    <property type="protein sequence ID" value="KAF2973544.1"/>
    <property type="molecule type" value="Genomic_DNA"/>
</dbReference>
<evidence type="ECO:0000259" key="13">
    <source>
        <dbReference type="Pfam" id="PF19050"/>
    </source>
</evidence>
<evidence type="ECO:0000256" key="9">
    <source>
        <dbReference type="PROSITE-ProRule" id="PRU10007"/>
    </source>
</evidence>
<dbReference type="InterPro" id="IPR043904">
    <property type="entry name" value="PhoD_2-like"/>
</dbReference>
<dbReference type="Gene3D" id="3.40.605.10">
    <property type="entry name" value="Aldehyde Dehydrogenase, Chain A, domain 1"/>
    <property type="match status" value="1"/>
</dbReference>
<evidence type="ECO:0000256" key="3">
    <source>
        <dbReference type="ARBA" id="ARBA00012884"/>
    </source>
</evidence>
<dbReference type="GO" id="GO:0010133">
    <property type="term" value="P:L-proline catabolic process to L-glutamate"/>
    <property type="evidence" value="ECO:0007669"/>
    <property type="project" value="UniProtKB-UniPathway"/>
</dbReference>
<dbReference type="SUPFAM" id="SSF53720">
    <property type="entry name" value="ALDH-like"/>
    <property type="match status" value="1"/>
</dbReference>
<feature type="compositionally biased region" description="Polar residues" evidence="11">
    <location>
        <begin position="732"/>
        <end position="742"/>
    </location>
</feature>
<dbReference type="InterPro" id="IPR016162">
    <property type="entry name" value="Ald_DH_N"/>
</dbReference>
<dbReference type="Pfam" id="PF19050">
    <property type="entry name" value="PhoD_2"/>
    <property type="match status" value="3"/>
</dbReference>
<reference evidence="14 15" key="1">
    <citation type="submission" date="2019-12" db="EMBL/GenBank/DDBJ databases">
        <title>Draft genome sequence of the ascomycete Xylaria multiplex DSM 110363.</title>
        <authorList>
            <person name="Buettner E."/>
            <person name="Kellner H."/>
        </authorList>
    </citation>
    <scope>NUCLEOTIDE SEQUENCE [LARGE SCALE GENOMIC DNA]</scope>
    <source>
        <strain evidence="14 15">DSM 110363</strain>
    </source>
</reference>
<dbReference type="PANTHER" id="PTHR46689">
    <property type="entry name" value="MEMBRANE PROTEIN, PUTATIVE-RELATED"/>
    <property type="match status" value="1"/>
</dbReference>
<keyword evidence="6" id="KW-0642">Proline metabolism</keyword>
<evidence type="ECO:0000259" key="12">
    <source>
        <dbReference type="Pfam" id="PF00171"/>
    </source>
</evidence>
<feature type="domain" description="PhoD-like phosphatase" evidence="13">
    <location>
        <begin position="450"/>
        <end position="522"/>
    </location>
</feature>
<evidence type="ECO:0000256" key="11">
    <source>
        <dbReference type="SAM" id="MobiDB-lite"/>
    </source>
</evidence>
<dbReference type="Gene3D" id="3.40.309.10">
    <property type="entry name" value="Aldehyde Dehydrogenase, Chain A, domain 2"/>
    <property type="match status" value="1"/>
</dbReference>
<dbReference type="InterPro" id="IPR029510">
    <property type="entry name" value="Ald_DH_CS_GLU"/>
</dbReference>
<name>A0A7C8J2L5_9PEZI</name>
<evidence type="ECO:0000256" key="1">
    <source>
        <dbReference type="ARBA" id="ARBA00004786"/>
    </source>
</evidence>
<dbReference type="InterPro" id="IPR038607">
    <property type="entry name" value="PhoD-like_sf"/>
</dbReference>
<evidence type="ECO:0000256" key="5">
    <source>
        <dbReference type="ARBA" id="ARBA00023027"/>
    </source>
</evidence>
<comment type="pathway">
    <text evidence="1">Amino-acid degradation; L-proline degradation into L-glutamate; L-glutamate from L-proline: step 2/2.</text>
</comment>
<dbReference type="EC" id="1.2.1.88" evidence="3"/>
<evidence type="ECO:0000256" key="2">
    <source>
        <dbReference type="ARBA" id="ARBA00009986"/>
    </source>
</evidence>
<dbReference type="PROSITE" id="PS00070">
    <property type="entry name" value="ALDEHYDE_DEHYDR_CYS"/>
    <property type="match status" value="1"/>
</dbReference>
<dbReference type="OrthoDB" id="9999821at2759"/>
<dbReference type="InterPro" id="IPR016161">
    <property type="entry name" value="Ald_DH/histidinol_DH"/>
</dbReference>
<dbReference type="InterPro" id="IPR005931">
    <property type="entry name" value="P5CDH/ALDH4A1"/>
</dbReference>
<dbReference type="GO" id="GO:0003842">
    <property type="term" value="F:L-glutamate gamma-semialdehyde dehydrogenase activity"/>
    <property type="evidence" value="ECO:0007669"/>
    <property type="project" value="UniProtKB-EC"/>
</dbReference>
<feature type="domain" description="PhoD-like phosphatase" evidence="13">
    <location>
        <begin position="537"/>
        <end position="695"/>
    </location>
</feature>
<evidence type="ECO:0000313" key="15">
    <source>
        <dbReference type="Proteomes" id="UP000481858"/>
    </source>
</evidence>
<feature type="active site" evidence="9">
    <location>
        <position position="1161"/>
    </location>
</feature>
<evidence type="ECO:0000256" key="10">
    <source>
        <dbReference type="RuleBase" id="RU003345"/>
    </source>
</evidence>
<keyword evidence="15" id="KW-1185">Reference proteome</keyword>
<gene>
    <name evidence="14" type="ORF">GQX73_g41</name>
</gene>
<proteinExistence type="inferred from homology"/>
<feature type="domain" description="Aldehyde dehydrogenase" evidence="12">
    <location>
        <begin position="922"/>
        <end position="1393"/>
    </location>
</feature>
<sequence length="1416" mass="155503">MAYNHEPADMDDDPRNPYASANRWRHQESSAFARAAIARDAHSSGNSKDLSDFLNASRVEPSRPATNGNGAGASYQPIVIGDTEDGEADGTATHDGKEVICGPLLNYRRMEGSAWYGSVLVVTKGGGETQSFQPSLRLGRVDLASGQSGFVSSSSPVDAGEVLQENDSNPIPRDHGIDVAGICLYSDPRATFWSFPITCDIAIAETKWAYFISDVRYKSATKPKINYFFVPAIDESMRIMFHSCNGFSVGTDEEAWSGPALWNDVVRNHAKTPFHVMIGGGDQIYNDGIRVGGPLREWTEIGNPKKRRDYPFSEPLRKACDDYYLNNYIRWYSTEPFAAVNGQIPQLNIWDDHDIIDGFGSYVDDFMRCDVFRGIGGTAHKYYVLFQHHLAPPASTYTTDAPQTMEFGGPEDQAQLVNTYVRPRDTAESCYIFGSKPGPYVAEHSMNMFAKLGARIAFMGIDARTERTRHQVNYPETYDLIFGRVQSELGAAASEGRPFRHLILLLGIPIAYPRLTWLENIFSSPIIAPIKFMNRRFGFGGGVFNHFDGSVDLLDDLDDHYTARTHKKERNALVERLQGLCAEFSVRLTILGGDVHLAALGRFYSNPNLHIPAEEDHRYIVNVISSAIVNKPPPPAIANLLASRNKIHHLNADTDETLMDLFDKDPGDSSKTRASNHVTMPSRNYAILTENSPNNRSIPTDGAEEHVSEETAVNAFDGKDGHSYLHAGENGAGTQHKATNPETHGKNNDGSLDCCIRVEIDQHDKEGRTEPYGLTIPALKYEAGKFGTNMHHRLAITALAPQSRLTQRSNTTSVGTCDIPQSYPQFARLIGHHGGPTEERWPHESITGTLYRPSTAAEERLNPIIETRPFKIPKVLNEPNHHYAKNSAQRDGLLSAVDASRSRGAVEVPIVVGGKEITTPQTATQKNPSDHAVTVASYSLASPSDVSNAIEAALAAKPAWESLPFAERASVFLKAADLISTKYRYEVMAATIIGQGKNAWQAEIDAAAELCDFLRFNVQYAEEMYAQQPAHNSPGVWNRVEYRPLEGFVYAVSPFNFTAIAGNLPGAPALLGNVVVWKPSDSAIASNWLLYNILLEAGLPKNVIQFVPGDPEEVTKIVLAHKQFAALHYTGSTAVFRKLYGQIGQGTAEGRYQGYPRIVGETGGKNFHLIHPSADIDNAVVQTVRGAFEFQGQKCSATSRLYVPKSVWPEFKEKLIKETSSLKIGAPWDPQNFIGPVIHEPSFKKLSGVIDDAKNDSELELLVGGKYDGSKGYFIHPTIYQTTNPSHKLLSTELFGPILTTYVYDDTTGDAAQAFLDTCKLVDSTTEYGLTGAVFASDRTAVQVAQEALRNAAGNFYINCKSTGAVVGQQPFGGARASGTNDKAGSMNLLGRFVSVRSIKEEFTPTLKVEYPSNEV</sequence>
<dbReference type="CDD" id="cd07389">
    <property type="entry name" value="MPP_PhoD"/>
    <property type="match status" value="1"/>
</dbReference>
<dbReference type="InParanoid" id="A0A7C8J2L5"/>
<dbReference type="FunFam" id="3.40.605.10:FF:000006">
    <property type="entry name" value="1-pyrroline-5-carboxylate dehydrogenase"/>
    <property type="match status" value="1"/>
</dbReference>
<feature type="domain" description="PhoD-like phosphatase" evidence="13">
    <location>
        <begin position="206"/>
        <end position="390"/>
    </location>
</feature>
<dbReference type="Gene3D" id="3.60.21.70">
    <property type="entry name" value="PhoD-like phosphatase"/>
    <property type="match status" value="1"/>
</dbReference>
<dbReference type="InterPro" id="IPR015590">
    <property type="entry name" value="Aldehyde_DH_dom"/>
</dbReference>
<comment type="catalytic activity">
    <reaction evidence="8">
        <text>L-glutamate 5-semialdehyde + NAD(+) + H2O = L-glutamate + NADH + 2 H(+)</text>
        <dbReference type="Rhea" id="RHEA:30235"/>
        <dbReference type="ChEBI" id="CHEBI:15377"/>
        <dbReference type="ChEBI" id="CHEBI:15378"/>
        <dbReference type="ChEBI" id="CHEBI:29985"/>
        <dbReference type="ChEBI" id="CHEBI:57540"/>
        <dbReference type="ChEBI" id="CHEBI:57945"/>
        <dbReference type="ChEBI" id="CHEBI:58066"/>
        <dbReference type="EC" id="1.2.1.88"/>
    </reaction>
</comment>
<protein>
    <recommendedName>
        <fullName evidence="7">L-glutamate gamma-semialdehyde dehydrogenase</fullName>
        <ecNumber evidence="3">1.2.1.88</ecNumber>
    </recommendedName>
    <alternativeName>
        <fullName evidence="7">L-glutamate gamma-semialdehyde dehydrogenase</fullName>
    </alternativeName>
</protein>
<feature type="region of interest" description="Disordered" evidence="11">
    <location>
        <begin position="1"/>
        <end position="25"/>
    </location>
</feature>
<dbReference type="InterPro" id="IPR016160">
    <property type="entry name" value="Ald_DH_CS_CYS"/>
</dbReference>
<dbReference type="Pfam" id="PF00171">
    <property type="entry name" value="Aldedh"/>
    <property type="match status" value="1"/>
</dbReference>
<dbReference type="InterPro" id="IPR018946">
    <property type="entry name" value="PhoD-like_MPP"/>
</dbReference>
<organism evidence="14 15">
    <name type="scientific">Xylaria multiplex</name>
    <dbReference type="NCBI Taxonomy" id="323545"/>
    <lineage>
        <taxon>Eukaryota</taxon>
        <taxon>Fungi</taxon>
        <taxon>Dikarya</taxon>
        <taxon>Ascomycota</taxon>
        <taxon>Pezizomycotina</taxon>
        <taxon>Sordariomycetes</taxon>
        <taxon>Xylariomycetidae</taxon>
        <taxon>Xylariales</taxon>
        <taxon>Xylariaceae</taxon>
        <taxon>Xylaria</taxon>
    </lineage>
</organism>
<evidence type="ECO:0000256" key="8">
    <source>
        <dbReference type="ARBA" id="ARBA00048142"/>
    </source>
</evidence>
<comment type="similarity">
    <text evidence="2 10">Belongs to the aldehyde dehydrogenase family.</text>
</comment>
<dbReference type="GO" id="GO:0016020">
    <property type="term" value="C:membrane"/>
    <property type="evidence" value="ECO:0007669"/>
    <property type="project" value="TreeGrafter"/>
</dbReference>
<accession>A0A7C8J2L5</accession>
<evidence type="ECO:0000256" key="6">
    <source>
        <dbReference type="ARBA" id="ARBA00023062"/>
    </source>
</evidence>
<keyword evidence="4 10" id="KW-0560">Oxidoreductase</keyword>
<dbReference type="FunFam" id="3.40.309.10:FF:000005">
    <property type="entry name" value="1-pyrroline-5-carboxylate dehydrogenase 1"/>
    <property type="match status" value="1"/>
</dbReference>
<comment type="caution">
    <text evidence="14">The sequence shown here is derived from an EMBL/GenBank/DDBJ whole genome shotgun (WGS) entry which is preliminary data.</text>
</comment>
<evidence type="ECO:0000256" key="4">
    <source>
        <dbReference type="ARBA" id="ARBA00023002"/>
    </source>
</evidence>
<dbReference type="CDD" id="cd07123">
    <property type="entry name" value="ALDH_F4-17_P5CDH"/>
    <property type="match status" value="1"/>
</dbReference>
<evidence type="ECO:0000313" key="14">
    <source>
        <dbReference type="EMBL" id="KAF2973544.1"/>
    </source>
</evidence>
<evidence type="ECO:0000256" key="7">
    <source>
        <dbReference type="ARBA" id="ARBA00032259"/>
    </source>
</evidence>
<dbReference type="PROSITE" id="PS00687">
    <property type="entry name" value="ALDEHYDE_DEHYDR_GLU"/>
    <property type="match status" value="1"/>
</dbReference>